<dbReference type="PANTHER" id="PTHR40050:SF1">
    <property type="entry name" value="INNER SPORE COAT PROTEIN H"/>
    <property type="match status" value="1"/>
</dbReference>
<reference evidence="3 4" key="1">
    <citation type="submission" date="2019-02" db="EMBL/GenBank/DDBJ databases">
        <title>Deep-cultivation of Planctomycetes and their phenomic and genomic characterization uncovers novel biology.</title>
        <authorList>
            <person name="Wiegand S."/>
            <person name="Jogler M."/>
            <person name="Boedeker C."/>
            <person name="Pinto D."/>
            <person name="Vollmers J."/>
            <person name="Rivas-Marin E."/>
            <person name="Kohn T."/>
            <person name="Peeters S.H."/>
            <person name="Heuer A."/>
            <person name="Rast P."/>
            <person name="Oberbeckmann S."/>
            <person name="Bunk B."/>
            <person name="Jeske O."/>
            <person name="Meyerdierks A."/>
            <person name="Storesund J.E."/>
            <person name="Kallscheuer N."/>
            <person name="Luecker S."/>
            <person name="Lage O.M."/>
            <person name="Pohl T."/>
            <person name="Merkel B.J."/>
            <person name="Hornburger P."/>
            <person name="Mueller R.-W."/>
            <person name="Bruemmer F."/>
            <person name="Labrenz M."/>
            <person name="Spormann A.M."/>
            <person name="Op den Camp H."/>
            <person name="Overmann J."/>
            <person name="Amann R."/>
            <person name="Jetten M.S.M."/>
            <person name="Mascher T."/>
            <person name="Medema M.H."/>
            <person name="Devos D.P."/>
            <person name="Kaster A.-K."/>
            <person name="Ovreas L."/>
            <person name="Rohde M."/>
            <person name="Galperin M.Y."/>
            <person name="Jogler C."/>
        </authorList>
    </citation>
    <scope>NUCLEOTIDE SEQUENCE [LARGE SCALE GENOMIC DNA]</scope>
    <source>
        <strain evidence="3 4">Pan241w</strain>
    </source>
</reference>
<gene>
    <name evidence="3" type="ORF">Pan241w_17870</name>
</gene>
<dbReference type="PANTHER" id="PTHR40050">
    <property type="entry name" value="INNER SPORE COAT PROTEIN H"/>
    <property type="match status" value="1"/>
</dbReference>
<dbReference type="EMBL" id="CP036269">
    <property type="protein sequence ID" value="QDT41724.1"/>
    <property type="molecule type" value="Genomic_DNA"/>
</dbReference>
<feature type="region of interest" description="Disordered" evidence="1">
    <location>
        <begin position="426"/>
        <end position="501"/>
    </location>
</feature>
<feature type="compositionally biased region" description="Low complexity" evidence="1">
    <location>
        <begin position="43"/>
        <end position="54"/>
    </location>
</feature>
<dbReference type="KEGG" id="gaz:Pan241w_17870"/>
<dbReference type="RefSeq" id="WP_145213796.1">
    <property type="nucleotide sequence ID" value="NZ_CP036269.1"/>
</dbReference>
<evidence type="ECO:0000256" key="2">
    <source>
        <dbReference type="SAM" id="SignalP"/>
    </source>
</evidence>
<feature type="compositionally biased region" description="Basic and acidic residues" evidence="1">
    <location>
        <begin position="84"/>
        <end position="100"/>
    </location>
</feature>
<name>A0A517RD15_9PLAN</name>
<feature type="region of interest" description="Disordered" evidence="1">
    <location>
        <begin position="26"/>
        <end position="149"/>
    </location>
</feature>
<dbReference type="Proteomes" id="UP000317171">
    <property type="component" value="Chromosome"/>
</dbReference>
<evidence type="ECO:0000313" key="4">
    <source>
        <dbReference type="Proteomes" id="UP000317171"/>
    </source>
</evidence>
<dbReference type="InterPro" id="IPR014867">
    <property type="entry name" value="Spore_coat_CotH_CotH2/3/7"/>
</dbReference>
<organism evidence="3 4">
    <name type="scientific">Gimesia alba</name>
    <dbReference type="NCBI Taxonomy" id="2527973"/>
    <lineage>
        <taxon>Bacteria</taxon>
        <taxon>Pseudomonadati</taxon>
        <taxon>Planctomycetota</taxon>
        <taxon>Planctomycetia</taxon>
        <taxon>Planctomycetales</taxon>
        <taxon>Planctomycetaceae</taxon>
        <taxon>Gimesia</taxon>
    </lineage>
</organism>
<evidence type="ECO:0000256" key="1">
    <source>
        <dbReference type="SAM" id="MobiDB-lite"/>
    </source>
</evidence>
<keyword evidence="2" id="KW-0732">Signal</keyword>
<sequence precursor="true">MQRSFQTILCYLFAVTAFTAFVHAQPPGPQTQSAPSTFPPGPFQGAPPFSSGSGSERRPGPGGPGAEERKLVDQFDLNQNGQLDKNERTKARQFLKDNPVRRGGPGGFGPPRPDSRRTDTNNRRHRRGPAGPMNHSRSTPRPGKKISPDDVPVINADLYTPFVLRTIFINFENKDWEAELEDFHGTDVEVPATLIVDRKEYPGCGIHFRGMSSYMMVPAGYKRSLNVSLDFTNEEQRLLGAKTLNLLNCNGDDSLLSTVLYSHIARKHMPAPKANLVRVVINGENWGIFTNVQQFNKDFLKENYPSAKGTRWKVSGSPRGGGGLDYRGESPELYGYPYEMKNGDEKSLKKLIEFCRILNQTPASELESALTDKVDMNELLWFLALDNALCNSDGYWIRASDYSIFLDKQDRFHFFPHDMNEAFRFVRGGPGFGPPGGPPGRFRERRAGTGSRGAGPPDGFGPPGPSGGPPRGFPAQPGFDPRHANGKQNEGGQLDPLIGLDDSQKPLRSKILAVPNLRASYLQKIRMIAEDLDWNELGPVVDQYRQLLLKEVKQDTRKLGSYENFLKLTANRIPRSTTGGHGPGGHGAVNLHQFARERREYLLKVTPKE</sequence>
<dbReference type="AlphaFoldDB" id="A0A517RD15"/>
<dbReference type="Pfam" id="PF08757">
    <property type="entry name" value="CotH"/>
    <property type="match status" value="1"/>
</dbReference>
<evidence type="ECO:0000313" key="3">
    <source>
        <dbReference type="EMBL" id="QDT41724.1"/>
    </source>
</evidence>
<proteinExistence type="predicted"/>
<dbReference type="OrthoDB" id="3235126at2"/>
<feature type="chain" id="PRO_5021995771" evidence="2">
    <location>
        <begin position="25"/>
        <end position="609"/>
    </location>
</feature>
<feature type="compositionally biased region" description="Basic and acidic residues" evidence="1">
    <location>
        <begin position="113"/>
        <end position="122"/>
    </location>
</feature>
<accession>A0A517RD15</accession>
<keyword evidence="4" id="KW-1185">Reference proteome</keyword>
<feature type="compositionally biased region" description="Pro residues" evidence="1">
    <location>
        <begin position="459"/>
        <end position="472"/>
    </location>
</feature>
<protein>
    <submittedName>
        <fullName evidence="3">CotH protein</fullName>
    </submittedName>
</protein>
<feature type="signal peptide" evidence="2">
    <location>
        <begin position="1"/>
        <end position="24"/>
    </location>
</feature>